<protein>
    <submittedName>
        <fullName evidence="2">Uncharacterized protein</fullName>
    </submittedName>
</protein>
<feature type="compositionally biased region" description="Basic and acidic residues" evidence="1">
    <location>
        <begin position="1"/>
        <end position="11"/>
    </location>
</feature>
<feature type="region of interest" description="Disordered" evidence="1">
    <location>
        <begin position="1"/>
        <end position="64"/>
    </location>
</feature>
<dbReference type="EMBL" id="AAQR03009194">
    <property type="status" value="NOT_ANNOTATED_CDS"/>
    <property type="molecule type" value="Genomic_DNA"/>
</dbReference>
<evidence type="ECO:0000313" key="2">
    <source>
        <dbReference type="Ensembl" id="ENSOGAP00000021406.1"/>
    </source>
</evidence>
<name>H0XZ63_OTOGA</name>
<feature type="compositionally biased region" description="Pro residues" evidence="1">
    <location>
        <begin position="33"/>
        <end position="43"/>
    </location>
</feature>
<dbReference type="HOGENOM" id="CLU_2873628_0_0_1"/>
<reference evidence="2" key="2">
    <citation type="submission" date="2025-08" db="UniProtKB">
        <authorList>
            <consortium name="Ensembl"/>
        </authorList>
    </citation>
    <scope>IDENTIFICATION</scope>
</reference>
<keyword evidence="3" id="KW-1185">Reference proteome</keyword>
<dbReference type="AlphaFoldDB" id="H0XZ63"/>
<reference evidence="3" key="1">
    <citation type="submission" date="2011-03" db="EMBL/GenBank/DDBJ databases">
        <title>Version 3 of the genome sequence of Otolemur garnettii (Bushbaby).</title>
        <authorList>
            <consortium name="The Broad Institute Genome Sequencing Platform"/>
            <person name="Di Palma F."/>
            <person name="Johnson J."/>
            <person name="Lander E.S."/>
            <person name="Lindblad-Toh K."/>
            <person name="Jaffe D.B."/>
            <person name="Gnerre S."/>
            <person name="MacCallum I."/>
            <person name="Przybylski D."/>
            <person name="Ribeiro F.J."/>
            <person name="Burton J.N."/>
            <person name="Walker B.J."/>
            <person name="Sharpe T."/>
            <person name="Hall G."/>
        </authorList>
    </citation>
    <scope>NUCLEOTIDE SEQUENCE [LARGE SCALE GENOMIC DNA]</scope>
</reference>
<proteinExistence type="predicted"/>
<organism evidence="2 3">
    <name type="scientific">Otolemur garnettii</name>
    <name type="common">Small-eared galago</name>
    <name type="synonym">Garnett's greater bushbaby</name>
    <dbReference type="NCBI Taxonomy" id="30611"/>
    <lineage>
        <taxon>Eukaryota</taxon>
        <taxon>Metazoa</taxon>
        <taxon>Chordata</taxon>
        <taxon>Craniata</taxon>
        <taxon>Vertebrata</taxon>
        <taxon>Euteleostomi</taxon>
        <taxon>Mammalia</taxon>
        <taxon>Eutheria</taxon>
        <taxon>Euarchontoglires</taxon>
        <taxon>Primates</taxon>
        <taxon>Strepsirrhini</taxon>
        <taxon>Lorisiformes</taxon>
        <taxon>Galagidae</taxon>
        <taxon>Otolemur</taxon>
    </lineage>
</organism>
<accession>H0XZ63</accession>
<reference evidence="2" key="3">
    <citation type="submission" date="2025-09" db="UniProtKB">
        <authorList>
            <consortium name="Ensembl"/>
        </authorList>
    </citation>
    <scope>IDENTIFICATION</scope>
</reference>
<dbReference type="Proteomes" id="UP000005225">
    <property type="component" value="Unassembled WGS sequence"/>
</dbReference>
<dbReference type="Ensembl" id="ENSOGAT00000026598.1">
    <property type="protein sequence ID" value="ENSOGAP00000021406.1"/>
    <property type="gene ID" value="ENSOGAG00000028919.1"/>
</dbReference>
<dbReference type="InParanoid" id="H0XZ63"/>
<evidence type="ECO:0000256" key="1">
    <source>
        <dbReference type="SAM" id="MobiDB-lite"/>
    </source>
</evidence>
<evidence type="ECO:0000313" key="3">
    <source>
        <dbReference type="Proteomes" id="UP000005225"/>
    </source>
</evidence>
<sequence length="64" mass="6619">TPERSAARRAEGSACGARTQRAARMVGRGLAQAPPPLPPPPRARPGRSSERCPGAAGKTWTGLD</sequence>